<protein>
    <recommendedName>
        <fullName evidence="3">Nucleotide exchange factor Fes1 domain-containing protein</fullName>
    </recommendedName>
</protein>
<dbReference type="PANTHER" id="PTHR47673:SF1">
    <property type="entry name" value="ARM REPEAT SUPERFAMILY PROTEIN"/>
    <property type="match status" value="1"/>
</dbReference>
<dbReference type="Proteomes" id="UP000287651">
    <property type="component" value="Unassembled WGS sequence"/>
</dbReference>
<dbReference type="Gene3D" id="1.25.10.10">
    <property type="entry name" value="Leucine-rich Repeat Variant"/>
    <property type="match status" value="1"/>
</dbReference>
<dbReference type="PANTHER" id="PTHR47673">
    <property type="entry name" value="ARM REPEAT SUPERFAMILY PROTEIN"/>
    <property type="match status" value="1"/>
</dbReference>
<evidence type="ECO:0008006" key="3">
    <source>
        <dbReference type="Google" id="ProtNLM"/>
    </source>
</evidence>
<gene>
    <name evidence="1" type="ORF">B296_00037181</name>
</gene>
<accession>A0A426Y586</accession>
<sequence length="110" mass="12493">MTNFVFFYCQFVTCFLIDERRMKVVEMGGAQDLLNMLKTAKDDKTRKQALKALVALSHSYEAAEALHQADAIAIVSSTPNSLEYAEVETYKSSLLKRFQELKHEIPSEIS</sequence>
<dbReference type="EMBL" id="AMZH03014858">
    <property type="protein sequence ID" value="RRT46928.1"/>
    <property type="molecule type" value="Genomic_DNA"/>
</dbReference>
<name>A0A426Y586_ENSVE</name>
<reference evidence="1 2" key="1">
    <citation type="journal article" date="2014" name="Agronomy (Basel)">
        <title>A Draft Genome Sequence for Ensete ventricosum, the Drought-Tolerant Tree Against Hunger.</title>
        <authorList>
            <person name="Harrison J."/>
            <person name="Moore K.A."/>
            <person name="Paszkiewicz K."/>
            <person name="Jones T."/>
            <person name="Grant M."/>
            <person name="Ambacheew D."/>
            <person name="Muzemil S."/>
            <person name="Studholme D.J."/>
        </authorList>
    </citation>
    <scope>NUCLEOTIDE SEQUENCE [LARGE SCALE GENOMIC DNA]</scope>
</reference>
<dbReference type="SUPFAM" id="SSF48371">
    <property type="entry name" value="ARM repeat"/>
    <property type="match status" value="1"/>
</dbReference>
<evidence type="ECO:0000313" key="2">
    <source>
        <dbReference type="Proteomes" id="UP000287651"/>
    </source>
</evidence>
<dbReference type="InterPro" id="IPR016024">
    <property type="entry name" value="ARM-type_fold"/>
</dbReference>
<proteinExistence type="predicted"/>
<comment type="caution">
    <text evidence="1">The sequence shown here is derived from an EMBL/GenBank/DDBJ whole genome shotgun (WGS) entry which is preliminary data.</text>
</comment>
<dbReference type="InterPro" id="IPR011989">
    <property type="entry name" value="ARM-like"/>
</dbReference>
<evidence type="ECO:0000313" key="1">
    <source>
        <dbReference type="EMBL" id="RRT46928.1"/>
    </source>
</evidence>
<organism evidence="1 2">
    <name type="scientific">Ensete ventricosum</name>
    <name type="common">Abyssinian banana</name>
    <name type="synonym">Musa ensete</name>
    <dbReference type="NCBI Taxonomy" id="4639"/>
    <lineage>
        <taxon>Eukaryota</taxon>
        <taxon>Viridiplantae</taxon>
        <taxon>Streptophyta</taxon>
        <taxon>Embryophyta</taxon>
        <taxon>Tracheophyta</taxon>
        <taxon>Spermatophyta</taxon>
        <taxon>Magnoliopsida</taxon>
        <taxon>Liliopsida</taxon>
        <taxon>Zingiberales</taxon>
        <taxon>Musaceae</taxon>
        <taxon>Ensete</taxon>
    </lineage>
</organism>
<dbReference type="AlphaFoldDB" id="A0A426Y586"/>